<protein>
    <submittedName>
        <fullName evidence="1">Uncharacterized protein</fullName>
    </submittedName>
</protein>
<proteinExistence type="predicted"/>
<dbReference type="Proteomes" id="UP001732700">
    <property type="component" value="Chromosome 7D"/>
</dbReference>
<name>A0ACD6AP94_AVESA</name>
<reference evidence="1" key="2">
    <citation type="submission" date="2025-09" db="UniProtKB">
        <authorList>
            <consortium name="EnsemblPlants"/>
        </authorList>
    </citation>
    <scope>IDENTIFICATION</scope>
</reference>
<evidence type="ECO:0000313" key="2">
    <source>
        <dbReference type="Proteomes" id="UP001732700"/>
    </source>
</evidence>
<sequence>MSQGNGRGNNGTPPSHQSATPPSGQRRRSPSRGRSRVRRNGGEIVVQQVVRETGGGSGTNLSFPMLTRSNYTNWAMVMEVNLQAASLWEAIEDETVPRREDKQALAALLRSTPSEMHCMLVGKGSAKAAWEAIRLQYQGNDRVRDSRVRRLRTEFETVTFKANERIDEFTMHISNIASALRSLGDSVDEEKVVRKFLSVVPTRFVQIAFSIETLLSPATLTVEEVVGHLRAVEERLDDDQGGSSSGQLLLTEEQWEARKRQPRGGRTSGKGDGPGNGRLGNGRKGGQPQQQAAPTQCSGNNIGRNNCRYCGKKGHWAHECRKKQRDEAAAAAPSVAANLVQAEEDEGPGLMMACVEETFECPENNMTRTGGQVFLNEERAIITPAHGDDQGGEVWFLDTGATNHMTGSVDAFAELDRSVTGKVRFADSSVVDIHGRGTVVFAIDGGDHRAFTEVFFIPVLKSSVVSLGQLDESWYDIHIHRGILSVRDQRNRLLMKVQRSPNRLYKLRFTPIRPVCLAMGHVSDAWRWHARLGHLHFDGLQRMARGGLVRGLPHIEHADELCQACLAGKQRRLPFPQKAHYRAQKPLELVHGDLCGPITPLTPGGRRYILLLIDDRSRYIWVELLASKDEAARAILKFQAAAEVECGHKLRVLRTDRGGEFTSATFYEHCAESGVQRHLTAPYTRQQNGIVERRNQTVLGLARNMLKDKRVPNLFWGEAVLTAVFILNWCFTRSVNGMTPYEAWHGKKPDVRFLRVFGCVGHVKVARPHLQKLDDRSTPMVFIGYETGSKAYRMEAPASSSFTVEYPVYVTHAATSTATHSRDRTPASSRVTVTPSGTPSPARQKLLTTTPRRDAEIPPSGSTQVRFMTPPSVQLALFDAQDSATAPHQFRLVDDLLGAPAGTPQLAEQFFDDEVLHLVAGEEPTSFGHRAISLKWVFKVQKNEHGHIVKHKAWLVVKGYVQRHSVDFEEVFAPVARLESVRLILALAAHRGWEPPGFIADGHEHGVYKLHKALYGLRQAPRAWNAKLDASLASLGFTRSVTEHGVYARGTGNALLIVGVYVDDLVITGAEQREVHRFKEEMKRLFSMSDLGLLRYYLGLEVKQELGLTTITQAAYASKLLDKAGMAGCNAAHTPMEARCQLSKDSKETPVDATFYHSVIGSLRYLVHTRPDIAFAVGFLSRFMEAPAGDHLAAVKHLLRYIAGTLNHGCVYRRSDGDTLIGFSDSDHAGDVDSRKSTSGVLFFLGDSPVSWQSQKQKVVATSSCEAEYIAAATAACQGIWLARLFGELLNQEAAPVKLFIDNKSAISLCKNPVLHDRIKHIDLRYHFIRDCVENGSIVVEFIGTGEQKADILTKALGRIQFQSLRGKIDIIDVRSN</sequence>
<organism evidence="1 2">
    <name type="scientific">Avena sativa</name>
    <name type="common">Oat</name>
    <dbReference type="NCBI Taxonomy" id="4498"/>
    <lineage>
        <taxon>Eukaryota</taxon>
        <taxon>Viridiplantae</taxon>
        <taxon>Streptophyta</taxon>
        <taxon>Embryophyta</taxon>
        <taxon>Tracheophyta</taxon>
        <taxon>Spermatophyta</taxon>
        <taxon>Magnoliopsida</taxon>
        <taxon>Liliopsida</taxon>
        <taxon>Poales</taxon>
        <taxon>Poaceae</taxon>
        <taxon>BOP clade</taxon>
        <taxon>Pooideae</taxon>
        <taxon>Poodae</taxon>
        <taxon>Poeae</taxon>
        <taxon>Poeae Chloroplast Group 1 (Aveneae type)</taxon>
        <taxon>Aveninae</taxon>
        <taxon>Avena</taxon>
    </lineage>
</organism>
<reference evidence="1" key="1">
    <citation type="submission" date="2021-05" db="EMBL/GenBank/DDBJ databases">
        <authorList>
            <person name="Scholz U."/>
            <person name="Mascher M."/>
            <person name="Fiebig A."/>
        </authorList>
    </citation>
    <scope>NUCLEOTIDE SEQUENCE [LARGE SCALE GENOMIC DNA]</scope>
</reference>
<dbReference type="EnsemblPlants" id="AVESA.00010b.r2.7DG1398330.1">
    <property type="protein sequence ID" value="AVESA.00010b.r2.7DG1398330.1.CDS"/>
    <property type="gene ID" value="AVESA.00010b.r2.7DG1398330"/>
</dbReference>
<keyword evidence="2" id="KW-1185">Reference proteome</keyword>
<accession>A0ACD6AP94</accession>
<evidence type="ECO:0000313" key="1">
    <source>
        <dbReference type="EnsemblPlants" id="AVESA.00010b.r2.7DG1398330.1.CDS"/>
    </source>
</evidence>